<organism evidence="1 2">
    <name type="scientific">Colletotrichum higginsianum (strain IMI 349063)</name>
    <name type="common">Crucifer anthracnose fungus</name>
    <dbReference type="NCBI Taxonomy" id="759273"/>
    <lineage>
        <taxon>Eukaryota</taxon>
        <taxon>Fungi</taxon>
        <taxon>Dikarya</taxon>
        <taxon>Ascomycota</taxon>
        <taxon>Pezizomycotina</taxon>
        <taxon>Sordariomycetes</taxon>
        <taxon>Hypocreomycetidae</taxon>
        <taxon>Glomerellales</taxon>
        <taxon>Glomerellaceae</taxon>
        <taxon>Colletotrichum</taxon>
        <taxon>Colletotrichum destructivum species complex</taxon>
    </lineage>
</organism>
<dbReference type="EMBL" id="LTAN01000004">
    <property type="protein sequence ID" value="OBR10955.1"/>
    <property type="molecule type" value="Genomic_DNA"/>
</dbReference>
<sequence length="198" mass="21780">MMYIRSPSSSVICQSSFLIPNSITQSFLLLSRRPDILFHPLFLASQSFELSKQSLDESNTPILLRHSKYQYTQAILLQPTNDKMKFSPQSALLVLALALHASAAAVEDPAMAAVRRDTLLMERQGANDNRPVPNGACCVANTSLKQDVCNVNGQTGRCVPDSVNNCGAKLTCIEDSRLDCDPNTLERGRPLCRRRQGA</sequence>
<dbReference type="OrthoDB" id="4153862at2759"/>
<proteinExistence type="predicted"/>
<accession>A0A1B7YG20</accession>
<name>A0A1B7YG20_COLHI</name>
<dbReference type="RefSeq" id="XP_018159472.1">
    <property type="nucleotide sequence ID" value="XM_018301622.1"/>
</dbReference>
<evidence type="ECO:0000313" key="2">
    <source>
        <dbReference type="Proteomes" id="UP000092177"/>
    </source>
</evidence>
<dbReference type="VEuPathDB" id="FungiDB:CH63R_06647"/>
<protein>
    <submittedName>
        <fullName evidence="1">Uncharacterized protein</fullName>
    </submittedName>
</protein>
<reference evidence="2" key="1">
    <citation type="journal article" date="2017" name="BMC Genomics">
        <title>Gapless genome assembly of Colletotrichum higginsianum reveals chromosome structure and association of transposable elements with secondary metabolite gene clusters.</title>
        <authorList>
            <person name="Dallery J.-F."/>
            <person name="Lapalu N."/>
            <person name="Zampounis A."/>
            <person name="Pigne S."/>
            <person name="Luyten I."/>
            <person name="Amselem J."/>
            <person name="Wittenberg A.H.J."/>
            <person name="Zhou S."/>
            <person name="de Queiroz M.V."/>
            <person name="Robin G.P."/>
            <person name="Auger A."/>
            <person name="Hainaut M."/>
            <person name="Henrissat B."/>
            <person name="Kim K.-T."/>
            <person name="Lee Y.-H."/>
            <person name="Lespinet O."/>
            <person name="Schwartz D.C."/>
            <person name="Thon M.R."/>
            <person name="O'Connell R.J."/>
        </authorList>
    </citation>
    <scope>NUCLEOTIDE SEQUENCE [LARGE SCALE GENOMIC DNA]</scope>
    <source>
        <strain evidence="2">IMI 349063</strain>
    </source>
</reference>
<evidence type="ECO:0000313" key="1">
    <source>
        <dbReference type="EMBL" id="OBR10955.1"/>
    </source>
</evidence>
<gene>
    <name evidence="1" type="ORF">CH63R_06647</name>
</gene>
<dbReference type="KEGG" id="chig:CH63R_06647"/>
<keyword evidence="2" id="KW-1185">Reference proteome</keyword>
<dbReference type="Proteomes" id="UP000092177">
    <property type="component" value="Chromosome 4"/>
</dbReference>
<dbReference type="GeneID" id="28865729"/>
<comment type="caution">
    <text evidence="1">The sequence shown here is derived from an EMBL/GenBank/DDBJ whole genome shotgun (WGS) entry which is preliminary data.</text>
</comment>
<dbReference type="AlphaFoldDB" id="A0A1B7YG20"/>